<dbReference type="GO" id="GO:0043565">
    <property type="term" value="F:sequence-specific DNA binding"/>
    <property type="evidence" value="ECO:0007669"/>
    <property type="project" value="InterPro"/>
</dbReference>
<dbReference type="PRINTS" id="PR01590">
    <property type="entry name" value="HTHFIS"/>
</dbReference>
<dbReference type="Gene3D" id="1.10.10.60">
    <property type="entry name" value="Homeodomain-like"/>
    <property type="match status" value="1"/>
</dbReference>
<accession>N9SSK8</accession>
<feature type="domain" description="DNA binding HTH" evidence="1">
    <location>
        <begin position="91"/>
        <end position="121"/>
    </location>
</feature>
<dbReference type="RefSeq" id="WP_005203026.1">
    <property type="nucleotide sequence ID" value="NZ_KB850072.1"/>
</dbReference>
<dbReference type="PATRIC" id="fig|1217700.3.peg.1944"/>
<dbReference type="SUPFAM" id="SSF46689">
    <property type="entry name" value="Homeodomain-like"/>
    <property type="match status" value="1"/>
</dbReference>
<keyword evidence="3" id="KW-1185">Reference proteome</keyword>
<evidence type="ECO:0000313" key="3">
    <source>
        <dbReference type="Proteomes" id="UP000013084"/>
    </source>
</evidence>
<dbReference type="InterPro" id="IPR009057">
    <property type="entry name" value="Homeodomain-like_sf"/>
</dbReference>
<gene>
    <name evidence="2" type="ORF">F902_02013</name>
</gene>
<dbReference type="EMBL" id="APRN01000036">
    <property type="protein sequence ID" value="ENX57616.1"/>
    <property type="molecule type" value="Genomic_DNA"/>
</dbReference>
<dbReference type="AlphaFoldDB" id="N9SSK8"/>
<comment type="caution">
    <text evidence="2">The sequence shown here is derived from an EMBL/GenBank/DDBJ whole genome shotgun (WGS) entry which is preliminary data.</text>
</comment>
<organism evidence="2 3">
    <name type="scientific">Acinetobacter higginsii</name>
    <dbReference type="NCBI Taxonomy" id="70347"/>
    <lineage>
        <taxon>Bacteria</taxon>
        <taxon>Pseudomonadati</taxon>
        <taxon>Pseudomonadota</taxon>
        <taxon>Gammaproteobacteria</taxon>
        <taxon>Moraxellales</taxon>
        <taxon>Moraxellaceae</taxon>
        <taxon>Acinetobacter</taxon>
    </lineage>
</organism>
<dbReference type="Proteomes" id="UP000013084">
    <property type="component" value="Unassembled WGS sequence"/>
</dbReference>
<reference evidence="2 3" key="1">
    <citation type="submission" date="2013-02" db="EMBL/GenBank/DDBJ databases">
        <title>The Genome Sequence of Acinetobacter sp. CIP 70.18.</title>
        <authorList>
            <consortium name="The Broad Institute Genome Sequencing Platform"/>
            <consortium name="The Broad Institute Genome Sequencing Center for Infectious Disease"/>
            <person name="Cerqueira G."/>
            <person name="Feldgarden M."/>
            <person name="Courvalin P."/>
            <person name="Perichon B."/>
            <person name="Grillot-Courvalin C."/>
            <person name="Clermont D."/>
            <person name="Rocha E."/>
            <person name="Yoon E.-J."/>
            <person name="Nemec A."/>
            <person name="Walker B."/>
            <person name="Young S.K."/>
            <person name="Zeng Q."/>
            <person name="Gargeya S."/>
            <person name="Fitzgerald M."/>
            <person name="Haas B."/>
            <person name="Abouelleil A."/>
            <person name="Alvarado L."/>
            <person name="Arachchi H.M."/>
            <person name="Berlin A.M."/>
            <person name="Chapman S.B."/>
            <person name="Dewar J."/>
            <person name="Goldberg J."/>
            <person name="Griggs A."/>
            <person name="Gujja S."/>
            <person name="Hansen M."/>
            <person name="Howarth C."/>
            <person name="Imamovic A."/>
            <person name="Larimer J."/>
            <person name="McCowan C."/>
            <person name="Murphy C."/>
            <person name="Neiman D."/>
            <person name="Pearson M."/>
            <person name="Priest M."/>
            <person name="Roberts A."/>
            <person name="Saif S."/>
            <person name="Shea T."/>
            <person name="Sisk P."/>
            <person name="Sykes S."/>
            <person name="Wortman J."/>
            <person name="Nusbaum C."/>
            <person name="Birren B."/>
        </authorList>
    </citation>
    <scope>NUCLEOTIDE SEQUENCE [LARGE SCALE GENOMIC DNA]</scope>
    <source>
        <strain evidence="2 3">CIP 70.18</strain>
    </source>
</reference>
<dbReference type="HOGENOM" id="CLU_1976745_0_0_6"/>
<dbReference type="Pfam" id="PF02954">
    <property type="entry name" value="HTH_8"/>
    <property type="match status" value="1"/>
</dbReference>
<name>N9SSK8_9GAMM</name>
<dbReference type="InterPro" id="IPR002197">
    <property type="entry name" value="HTH_Fis"/>
</dbReference>
<protein>
    <recommendedName>
        <fullName evidence="1">DNA binding HTH domain-containing protein</fullName>
    </recommendedName>
</protein>
<proteinExistence type="predicted"/>
<evidence type="ECO:0000259" key="1">
    <source>
        <dbReference type="Pfam" id="PF02954"/>
    </source>
</evidence>
<evidence type="ECO:0000313" key="2">
    <source>
        <dbReference type="EMBL" id="ENX57616.1"/>
    </source>
</evidence>
<sequence length="126" mass="14068">MNMPTDIQAAVDVLYNELDQLKNKMISDHCFTNDEAEQLEFLVAKAIKYGELVAKRDATGTNIILRESNIDEALDLSPSAVQEVLNHVQDVVISKALVLTRGNATKAAELIGWNRGTFAKRKNRLR</sequence>